<keyword evidence="3 10" id="KW-0489">Methyltransferase</keyword>
<keyword evidence="11" id="KW-1185">Reference proteome</keyword>
<dbReference type="Pfam" id="PF02384">
    <property type="entry name" value="N6_Mtase"/>
    <property type="match status" value="1"/>
</dbReference>
<dbReference type="InterPro" id="IPR038333">
    <property type="entry name" value="T1MK-like_N_sf"/>
</dbReference>
<dbReference type="PRINTS" id="PR00507">
    <property type="entry name" value="N12N6MTFRASE"/>
</dbReference>
<dbReference type="InterPro" id="IPR002052">
    <property type="entry name" value="DNA_methylase_N6_adenine_CS"/>
</dbReference>
<comment type="caution">
    <text evidence="10">The sequence shown here is derived from an EMBL/GenBank/DDBJ whole genome shotgun (WGS) entry which is preliminary data.</text>
</comment>
<dbReference type="RefSeq" id="WP_200194463.1">
    <property type="nucleotide sequence ID" value="NZ_JAENHM010000046.1"/>
</dbReference>
<feature type="domain" description="N6 adenine-specific DNA methyltransferase N-terminal" evidence="9">
    <location>
        <begin position="20"/>
        <end position="89"/>
    </location>
</feature>
<evidence type="ECO:0000256" key="5">
    <source>
        <dbReference type="ARBA" id="ARBA00022691"/>
    </source>
</evidence>
<dbReference type="PANTHER" id="PTHR42933">
    <property type="entry name" value="SLR6095 PROTEIN"/>
    <property type="match status" value="1"/>
</dbReference>
<dbReference type="InterPro" id="IPR022749">
    <property type="entry name" value="D12N6_MeTrfase_N"/>
</dbReference>
<dbReference type="GO" id="GO:0032259">
    <property type="term" value="P:methylation"/>
    <property type="evidence" value="ECO:0007669"/>
    <property type="project" value="UniProtKB-KW"/>
</dbReference>
<evidence type="ECO:0000259" key="9">
    <source>
        <dbReference type="Pfam" id="PF12161"/>
    </source>
</evidence>
<evidence type="ECO:0000256" key="7">
    <source>
        <dbReference type="ARBA" id="ARBA00047942"/>
    </source>
</evidence>
<dbReference type="GO" id="GO:0008168">
    <property type="term" value="F:methyltransferase activity"/>
    <property type="evidence" value="ECO:0007669"/>
    <property type="project" value="UniProtKB-KW"/>
</dbReference>
<evidence type="ECO:0000256" key="6">
    <source>
        <dbReference type="ARBA" id="ARBA00022747"/>
    </source>
</evidence>
<dbReference type="Proteomes" id="UP000652760">
    <property type="component" value="Unassembled WGS sequence"/>
</dbReference>
<evidence type="ECO:0000256" key="4">
    <source>
        <dbReference type="ARBA" id="ARBA00022679"/>
    </source>
</evidence>
<gene>
    <name evidence="10" type="ORF">JHL17_15655</name>
</gene>
<accession>A0ABS1F5Z1</accession>
<dbReference type="InterPro" id="IPR003356">
    <property type="entry name" value="DNA_methylase_A-5"/>
</dbReference>
<comment type="similarity">
    <text evidence="1">Belongs to the N(4)/N(6)-methyltransferase family.</text>
</comment>
<evidence type="ECO:0000256" key="2">
    <source>
        <dbReference type="ARBA" id="ARBA00011900"/>
    </source>
</evidence>
<comment type="catalytic activity">
    <reaction evidence="7">
        <text>a 2'-deoxyadenosine in DNA + S-adenosyl-L-methionine = an N(6)-methyl-2'-deoxyadenosine in DNA + S-adenosyl-L-homocysteine + H(+)</text>
        <dbReference type="Rhea" id="RHEA:15197"/>
        <dbReference type="Rhea" id="RHEA-COMP:12418"/>
        <dbReference type="Rhea" id="RHEA-COMP:12419"/>
        <dbReference type="ChEBI" id="CHEBI:15378"/>
        <dbReference type="ChEBI" id="CHEBI:57856"/>
        <dbReference type="ChEBI" id="CHEBI:59789"/>
        <dbReference type="ChEBI" id="CHEBI:90615"/>
        <dbReference type="ChEBI" id="CHEBI:90616"/>
        <dbReference type="EC" id="2.1.1.72"/>
    </reaction>
</comment>
<sequence>MARPRKTDKAPKAIASTQSLSAFVKTICDVMRRSNCASALQYVPELTWILFLRILDAQEMRDQEKAEAVGASFTSALRAPYRWQDWAAPPPRTESDRLRHPKTQEGKPFGWKRQELFAAGDGKLFDFINKELLPHLHGLDLDPRTGLPMPGATPKQRIIGRIMTAVERVRVDHETNLRDILDKVHEISIDHIDDRHFFTLSQVYEDLLLKMGEKNSDGGQFFTPREVIRAMVHTVDPTLGKTVYDPCCGTGGFLAIAYEHIARKLGAQARSIDIDTLKHDTFFGREKENLVFPIALANLVLHGIDQPNLWHGNSLTRRATYGALFETAPSRFDVILTNPPFGGKEGKDAQSNFAFETSATQVLFVQDILAELAPGGTCAIVLDEGLLFRTNESAFVETKRKLVDECDLWAIVSLPGGVFSTAGAGVKTNLLFFTKGRKTERIWYYDLSHVKVGKKTPLTLAHFGFAPDGSVLNDAALPAALIADWQVDETNAGQPFPSYARQLARRGTPEADSRWSWTVDFAARRAKAREEMLPLRDQAATLKAEVADLKELLKHQRKGKAAAGVLDAREAQIREKDKAARDLEAQAAAIDAAVFDLKAVNPNVVATVDARTPAEIIASIDAQGRIVAQALERLSALLAAEAPVGQDGEDALECRPGSSAVA</sequence>
<reference evidence="11" key="1">
    <citation type="submission" date="2021-01" db="EMBL/GenBank/DDBJ databases">
        <title>Genome public.</title>
        <authorList>
            <person name="Liu C."/>
            <person name="Sun Q."/>
        </authorList>
    </citation>
    <scope>NUCLEOTIDE SEQUENCE [LARGE SCALE GENOMIC DNA]</scope>
    <source>
        <strain evidence="11">YIM B02556</strain>
    </source>
</reference>
<dbReference type="Pfam" id="PF12161">
    <property type="entry name" value="HsdM_N"/>
    <property type="match status" value="1"/>
</dbReference>
<dbReference type="PROSITE" id="PS00092">
    <property type="entry name" value="N6_MTASE"/>
    <property type="match status" value="1"/>
</dbReference>
<keyword evidence="4" id="KW-0808">Transferase</keyword>
<dbReference type="Gene3D" id="3.40.50.150">
    <property type="entry name" value="Vaccinia Virus protein VP39"/>
    <property type="match status" value="1"/>
</dbReference>
<dbReference type="InterPro" id="IPR029063">
    <property type="entry name" value="SAM-dependent_MTases_sf"/>
</dbReference>
<evidence type="ECO:0000313" key="11">
    <source>
        <dbReference type="Proteomes" id="UP000652760"/>
    </source>
</evidence>
<evidence type="ECO:0000256" key="1">
    <source>
        <dbReference type="ARBA" id="ARBA00006594"/>
    </source>
</evidence>
<dbReference type="SUPFAM" id="SSF53335">
    <property type="entry name" value="S-adenosyl-L-methionine-dependent methyltransferases"/>
    <property type="match status" value="1"/>
</dbReference>
<dbReference type="InterPro" id="IPR051537">
    <property type="entry name" value="DNA_Adenine_Mtase"/>
</dbReference>
<evidence type="ECO:0000259" key="8">
    <source>
        <dbReference type="Pfam" id="PF02384"/>
    </source>
</evidence>
<dbReference type="EMBL" id="JAENHM010000046">
    <property type="protein sequence ID" value="MBK1838854.1"/>
    <property type="molecule type" value="Genomic_DNA"/>
</dbReference>
<organism evidence="10 11">
    <name type="scientific">Azospirillum endophyticum</name>
    <dbReference type="NCBI Taxonomy" id="2800326"/>
    <lineage>
        <taxon>Bacteria</taxon>
        <taxon>Pseudomonadati</taxon>
        <taxon>Pseudomonadota</taxon>
        <taxon>Alphaproteobacteria</taxon>
        <taxon>Rhodospirillales</taxon>
        <taxon>Azospirillaceae</taxon>
        <taxon>Azospirillum</taxon>
    </lineage>
</organism>
<dbReference type="PANTHER" id="PTHR42933:SF4">
    <property type="entry name" value="TYPE I RESTRICTION ENZYME ECOKI METHYLASE SUBUNIT"/>
    <property type="match status" value="1"/>
</dbReference>
<evidence type="ECO:0000256" key="3">
    <source>
        <dbReference type="ARBA" id="ARBA00022603"/>
    </source>
</evidence>
<evidence type="ECO:0000313" key="10">
    <source>
        <dbReference type="EMBL" id="MBK1838854.1"/>
    </source>
</evidence>
<name>A0ABS1F5Z1_9PROT</name>
<dbReference type="EC" id="2.1.1.72" evidence="2"/>
<protein>
    <recommendedName>
        <fullName evidence="2">site-specific DNA-methyltransferase (adenine-specific)</fullName>
        <ecNumber evidence="2">2.1.1.72</ecNumber>
    </recommendedName>
</protein>
<dbReference type="Gene3D" id="1.20.1260.30">
    <property type="match status" value="1"/>
</dbReference>
<feature type="domain" description="DNA methylase adenine-specific" evidence="8">
    <location>
        <begin position="199"/>
        <end position="456"/>
    </location>
</feature>
<keyword evidence="5" id="KW-0949">S-adenosyl-L-methionine</keyword>
<proteinExistence type="inferred from homology"/>
<keyword evidence="6" id="KW-0680">Restriction system</keyword>